<organism evidence="2 3">
    <name type="scientific">Solanum verrucosum</name>
    <dbReference type="NCBI Taxonomy" id="315347"/>
    <lineage>
        <taxon>Eukaryota</taxon>
        <taxon>Viridiplantae</taxon>
        <taxon>Streptophyta</taxon>
        <taxon>Embryophyta</taxon>
        <taxon>Tracheophyta</taxon>
        <taxon>Spermatophyta</taxon>
        <taxon>Magnoliopsida</taxon>
        <taxon>eudicotyledons</taxon>
        <taxon>Gunneridae</taxon>
        <taxon>Pentapetalae</taxon>
        <taxon>asterids</taxon>
        <taxon>lamiids</taxon>
        <taxon>Solanales</taxon>
        <taxon>Solanaceae</taxon>
        <taxon>Solanoideae</taxon>
        <taxon>Solaneae</taxon>
        <taxon>Solanum</taxon>
    </lineage>
</organism>
<protein>
    <recommendedName>
        <fullName evidence="1">Reverse transcriptase/retrotransposon-derived protein RNase H-like domain-containing protein</fullName>
    </recommendedName>
</protein>
<evidence type="ECO:0000259" key="1">
    <source>
        <dbReference type="Pfam" id="PF17919"/>
    </source>
</evidence>
<dbReference type="AlphaFoldDB" id="A0AAF0PNS3"/>
<dbReference type="InterPro" id="IPR043502">
    <property type="entry name" value="DNA/RNA_pol_sf"/>
</dbReference>
<dbReference type="Proteomes" id="UP001234989">
    <property type="component" value="Chromosome 1"/>
</dbReference>
<dbReference type="PANTHER" id="PTHR34072:SF52">
    <property type="entry name" value="RIBONUCLEASE H"/>
    <property type="match status" value="1"/>
</dbReference>
<dbReference type="InterPro" id="IPR041577">
    <property type="entry name" value="RT_RNaseH_2"/>
</dbReference>
<proteinExistence type="predicted"/>
<dbReference type="EMBL" id="CP133612">
    <property type="protein sequence ID" value="WMV08127.1"/>
    <property type="molecule type" value="Genomic_DNA"/>
</dbReference>
<keyword evidence="3" id="KW-1185">Reference proteome</keyword>
<sequence length="165" mass="19302">MLPSLVGNHVTQHPDNIPELIINDFSLGLHFCCIGDPLIMRINIPPSRTTSNNSLWRHDLKDMRKHKLEKNFYRIELYHKKRWSDECETRFLELKALLTSMPTMILPIKGYGFTVYCDASYVSLDFVLMEQGRVIAYGSRQLKYHEKNYPTRDLELAVVAFILKI</sequence>
<dbReference type="PANTHER" id="PTHR34072">
    <property type="entry name" value="ENZYMATIC POLYPROTEIN-RELATED"/>
    <property type="match status" value="1"/>
</dbReference>
<name>A0AAF0PNS3_SOLVR</name>
<dbReference type="SUPFAM" id="SSF56672">
    <property type="entry name" value="DNA/RNA polymerases"/>
    <property type="match status" value="1"/>
</dbReference>
<evidence type="ECO:0000313" key="3">
    <source>
        <dbReference type="Proteomes" id="UP001234989"/>
    </source>
</evidence>
<evidence type="ECO:0000313" key="2">
    <source>
        <dbReference type="EMBL" id="WMV08127.1"/>
    </source>
</evidence>
<dbReference type="Pfam" id="PF17919">
    <property type="entry name" value="RT_RNaseH_2"/>
    <property type="match status" value="1"/>
</dbReference>
<accession>A0AAF0PNS3</accession>
<reference evidence="2" key="1">
    <citation type="submission" date="2023-08" db="EMBL/GenBank/DDBJ databases">
        <title>A de novo genome assembly of Solanum verrucosum Schlechtendal, a Mexican diploid species geographically isolated from the other diploid A-genome species in potato relatives.</title>
        <authorList>
            <person name="Hosaka K."/>
        </authorList>
    </citation>
    <scope>NUCLEOTIDE SEQUENCE</scope>
    <source>
        <tissue evidence="2">Young leaves</tissue>
    </source>
</reference>
<gene>
    <name evidence="2" type="ORF">MTR67_001512</name>
</gene>
<feature type="domain" description="Reverse transcriptase/retrotransposon-derived protein RNase H-like" evidence="1">
    <location>
        <begin position="83"/>
        <end position="163"/>
    </location>
</feature>